<sequence>MKLLHTLRRLRFVLLLVALAQTACAQRTGPDVPRVFAAGADEVLYWNQPADRARCPDRNGFLWVQAAEGPSCIRYFASDDIDGARIAIVQFSGDRDGVMDQAPTRIPGNTEELRTLDAQRSRDRAGVPWIFVARPGTYGSSGDHRKRRQLVEFHALDAALDALMQRHRLQRIVIVGHSGGATAGAALLTLGRTRVACAVLTSGAYGLLERARMLGRSKDGRTDTTGSTQFYDPLDHVNGIVRDPARRIVLIGNREDRNTPYALQERFADAVAKAGHRIELRTHAAEPPDFHDLKDRIALHTASQCAREALFP</sequence>
<protein>
    <submittedName>
        <fullName evidence="3">Dienelactone hydrolase</fullName>
    </submittedName>
</protein>
<dbReference type="InterPro" id="IPR000073">
    <property type="entry name" value="AB_hydrolase_1"/>
</dbReference>
<feature type="signal peptide" evidence="1">
    <location>
        <begin position="1"/>
        <end position="25"/>
    </location>
</feature>
<dbReference type="SUPFAM" id="SSF53474">
    <property type="entry name" value="alpha/beta-Hydrolases"/>
    <property type="match status" value="1"/>
</dbReference>
<dbReference type="EMBL" id="JACIFZ010000001">
    <property type="protein sequence ID" value="MBB4219647.1"/>
    <property type="molecule type" value="Genomic_DNA"/>
</dbReference>
<evidence type="ECO:0000313" key="6">
    <source>
        <dbReference type="Proteomes" id="UP000524450"/>
    </source>
</evidence>
<dbReference type="InterPro" id="IPR029058">
    <property type="entry name" value="AB_hydrolase_fold"/>
</dbReference>
<dbReference type="GO" id="GO:0016787">
    <property type="term" value="F:hydrolase activity"/>
    <property type="evidence" value="ECO:0007669"/>
    <property type="project" value="UniProtKB-KW"/>
</dbReference>
<feature type="chain" id="PRO_5033820242" evidence="1">
    <location>
        <begin position="26"/>
        <end position="312"/>
    </location>
</feature>
<dbReference type="OrthoDB" id="7015419at2"/>
<evidence type="ECO:0000313" key="3">
    <source>
        <dbReference type="EMBL" id="MBB4219647.1"/>
    </source>
</evidence>
<evidence type="ECO:0000259" key="2">
    <source>
        <dbReference type="Pfam" id="PF00561"/>
    </source>
</evidence>
<dbReference type="EMBL" id="RXFT01000003">
    <property type="protein sequence ID" value="RUR67099.1"/>
    <property type="molecule type" value="Genomic_DNA"/>
</dbReference>
<dbReference type="AlphaFoldDB" id="A0A433MGF5"/>
<evidence type="ECO:0000256" key="1">
    <source>
        <dbReference type="SAM" id="SignalP"/>
    </source>
</evidence>
<feature type="domain" description="AB hydrolase-1" evidence="2">
    <location>
        <begin position="147"/>
        <end position="222"/>
    </location>
</feature>
<proteinExistence type="predicted"/>
<evidence type="ECO:0000313" key="5">
    <source>
        <dbReference type="Proteomes" id="UP000281118"/>
    </source>
</evidence>
<comment type="caution">
    <text evidence="4">The sequence shown here is derived from an EMBL/GenBank/DDBJ whole genome shotgun (WGS) entry which is preliminary data.</text>
</comment>
<evidence type="ECO:0000313" key="4">
    <source>
        <dbReference type="EMBL" id="RUR67099.1"/>
    </source>
</evidence>
<reference evidence="3 6" key="2">
    <citation type="submission" date="2020-08" db="EMBL/GenBank/DDBJ databases">
        <title>Genomic Encyclopedia of Type Strains, Phase IV (KMG-V): Genome sequencing to study the core and pangenomes of soil and plant-associated prokaryotes.</title>
        <authorList>
            <person name="Whitman W."/>
        </authorList>
    </citation>
    <scope>NUCLEOTIDE SEQUENCE [LARGE SCALE GENOMIC DNA]</scope>
    <source>
        <strain evidence="3 6">34/80</strain>
    </source>
</reference>
<keyword evidence="3" id="KW-0378">Hydrolase</keyword>
<organism evidence="4 5">
    <name type="scientific">Variovorax guangxiensis</name>
    <dbReference type="NCBI Taxonomy" id="1775474"/>
    <lineage>
        <taxon>Bacteria</taxon>
        <taxon>Pseudomonadati</taxon>
        <taxon>Pseudomonadota</taxon>
        <taxon>Betaproteobacteria</taxon>
        <taxon>Burkholderiales</taxon>
        <taxon>Comamonadaceae</taxon>
        <taxon>Variovorax</taxon>
    </lineage>
</organism>
<name>A0A433MGF5_9BURK</name>
<dbReference type="Proteomes" id="UP000524450">
    <property type="component" value="Unassembled WGS sequence"/>
</dbReference>
<accession>A0A433MGF5</accession>
<keyword evidence="1" id="KW-0732">Signal</keyword>
<gene>
    <name evidence="4" type="ORF">EJP67_08480</name>
    <name evidence="3" type="ORF">GGD71_000394</name>
</gene>
<reference evidence="4 5" key="1">
    <citation type="submission" date="2018-12" db="EMBL/GenBank/DDBJ databases">
        <title>The genome sequences of Variovorax guangxiensis DSM 27352.</title>
        <authorList>
            <person name="Gao J."/>
            <person name="Sun J."/>
        </authorList>
    </citation>
    <scope>NUCLEOTIDE SEQUENCE [LARGE SCALE GENOMIC DNA]</scope>
    <source>
        <strain evidence="4 5">DSM 27352</strain>
    </source>
</reference>
<dbReference type="Gene3D" id="3.40.50.1820">
    <property type="entry name" value="alpha/beta hydrolase"/>
    <property type="match status" value="1"/>
</dbReference>
<dbReference type="Proteomes" id="UP000281118">
    <property type="component" value="Unassembled WGS sequence"/>
</dbReference>
<dbReference type="Pfam" id="PF00561">
    <property type="entry name" value="Abhydrolase_1"/>
    <property type="match status" value="1"/>
</dbReference>
<dbReference type="RefSeq" id="WP_126021285.1">
    <property type="nucleotide sequence ID" value="NZ_JACIFZ010000001.1"/>
</dbReference>